<dbReference type="NCBIfam" id="NF003652">
    <property type="entry name" value="PRK05286.2-5"/>
    <property type="match status" value="1"/>
</dbReference>
<comment type="function">
    <text evidence="1 11">Catalyzes the conversion of dihydroorotate to orotate with quinone as electron acceptor.</text>
</comment>
<evidence type="ECO:0000256" key="1">
    <source>
        <dbReference type="ARBA" id="ARBA00003125"/>
    </source>
</evidence>
<dbReference type="EMBL" id="JAUCML010000004">
    <property type="protein sequence ID" value="MDM7885060.1"/>
    <property type="molecule type" value="Genomic_DNA"/>
</dbReference>
<dbReference type="PROSITE" id="PS00911">
    <property type="entry name" value="DHODEHASE_1"/>
    <property type="match status" value="1"/>
</dbReference>
<evidence type="ECO:0000256" key="7">
    <source>
        <dbReference type="ARBA" id="ARBA00022975"/>
    </source>
</evidence>
<feature type="binding site" evidence="11">
    <location>
        <begin position="256"/>
        <end position="257"/>
    </location>
    <ligand>
        <name>substrate</name>
    </ligand>
</feature>
<comment type="similarity">
    <text evidence="4 11">Belongs to the dihydroorotate dehydrogenase family. Type 2 subfamily.</text>
</comment>
<feature type="binding site" evidence="11">
    <location>
        <position position="190"/>
    </location>
    <ligand>
        <name>substrate</name>
    </ligand>
</feature>
<dbReference type="InterPro" id="IPR050074">
    <property type="entry name" value="DHO_dehydrogenase"/>
</dbReference>
<evidence type="ECO:0000313" key="13">
    <source>
        <dbReference type="EMBL" id="MDM7885060.1"/>
    </source>
</evidence>
<dbReference type="NCBIfam" id="NF003648">
    <property type="entry name" value="PRK05286.2-1"/>
    <property type="match status" value="1"/>
</dbReference>
<evidence type="ECO:0000259" key="12">
    <source>
        <dbReference type="Pfam" id="PF01180"/>
    </source>
</evidence>
<reference evidence="13 14" key="1">
    <citation type="submission" date="2023-06" db="EMBL/GenBank/DDBJ databases">
        <authorList>
            <person name="Feng G."/>
            <person name="Li J."/>
            <person name="Zhu H."/>
        </authorList>
    </citation>
    <scope>NUCLEOTIDE SEQUENCE [LARGE SCALE GENOMIC DNA]</scope>
    <source>
        <strain evidence="13 14">RHCKG23</strain>
    </source>
</reference>
<feature type="binding site" evidence="11">
    <location>
        <position position="101"/>
    </location>
    <ligand>
        <name>FMN</name>
        <dbReference type="ChEBI" id="CHEBI:58210"/>
    </ligand>
</feature>
<feature type="binding site" evidence="11">
    <location>
        <begin position="126"/>
        <end position="130"/>
    </location>
    <ligand>
        <name>substrate</name>
    </ligand>
</feature>
<evidence type="ECO:0000256" key="8">
    <source>
        <dbReference type="ARBA" id="ARBA00023002"/>
    </source>
</evidence>
<feature type="binding site" evidence="11">
    <location>
        <position position="227"/>
    </location>
    <ligand>
        <name>FMN</name>
        <dbReference type="ChEBI" id="CHEBI:58210"/>
    </ligand>
</feature>
<protein>
    <recommendedName>
        <fullName evidence="11">Dihydroorotate dehydrogenase (quinone)</fullName>
        <ecNumber evidence="11">1.3.5.2</ecNumber>
    </recommendedName>
    <alternativeName>
        <fullName evidence="11">DHOdehase</fullName>
        <shortName evidence="11">DHOD</shortName>
        <shortName evidence="11">DHODase</shortName>
    </alternativeName>
    <alternativeName>
        <fullName evidence="11">Dihydroorotate oxidase</fullName>
    </alternativeName>
</protein>
<comment type="subcellular location">
    <subcellularLocation>
        <location evidence="11">Cell membrane</location>
        <topology evidence="11">Peripheral membrane protein</topology>
    </subcellularLocation>
    <subcellularLocation>
        <location evidence="2">Membrane</location>
    </subcellularLocation>
</comment>
<keyword evidence="7 11" id="KW-0665">Pyrimidine biosynthesis</keyword>
<feature type="binding site" evidence="11">
    <location>
        <position position="81"/>
    </location>
    <ligand>
        <name>substrate</name>
    </ligand>
</feature>
<feature type="binding site" evidence="11">
    <location>
        <position position="310"/>
    </location>
    <ligand>
        <name>FMN</name>
        <dbReference type="ChEBI" id="CHEBI:58210"/>
    </ligand>
</feature>
<evidence type="ECO:0000256" key="11">
    <source>
        <dbReference type="HAMAP-Rule" id="MF_00225"/>
    </source>
</evidence>
<keyword evidence="8 11" id="KW-0560">Oxidoreductase</keyword>
<keyword evidence="14" id="KW-1185">Reference proteome</keyword>
<dbReference type="SUPFAM" id="SSF51395">
    <property type="entry name" value="FMN-linked oxidoreductases"/>
    <property type="match status" value="1"/>
</dbReference>
<dbReference type="InterPro" id="IPR001295">
    <property type="entry name" value="Dihydroorotate_DH_CS"/>
</dbReference>
<feature type="binding site" evidence="11">
    <location>
        <position position="195"/>
    </location>
    <ligand>
        <name>substrate</name>
    </ligand>
</feature>
<dbReference type="HAMAP" id="MF_00225">
    <property type="entry name" value="DHO_dh_type2"/>
    <property type="match status" value="1"/>
</dbReference>
<evidence type="ECO:0000256" key="3">
    <source>
        <dbReference type="ARBA" id="ARBA00005161"/>
    </source>
</evidence>
<feature type="active site" description="Nucleophile" evidence="11">
    <location>
        <position position="193"/>
    </location>
</feature>
<dbReference type="PANTHER" id="PTHR48109:SF4">
    <property type="entry name" value="DIHYDROOROTATE DEHYDROGENASE (QUINONE), MITOCHONDRIAL"/>
    <property type="match status" value="1"/>
</dbReference>
<sequence length="361" mass="38449">MSGLAEQAVRNGYAVVFRSVFANMDPERAHHIAFAVIRALPAVPFLSGVVERYSRPSAADGVTTMGIHFPSRFGLAAGFDKDARGIAGLGLLGFGHVEVGTITAKPQPGNEKPRLFRLIADRALVNRMGFNNHGAARAARRLERARRNPGRPVIGVNIGKSRVVAVEDAVDDYLESTRLLAPFADYLAVNVSSPNTPGLRGLQELDQLRPLLSAVRDAAGNTPVLVKIAPDLTDEQIDAIAGLAVDLGLAGVIANNTTIARTGLVTPAAEVEAMGAGGLSGAPVAARSLEVLRRVRAAVPSDFCVIAVGGVTSEQDVQDRIDAGATLVQGYTAFLYEGPTWATRINRLRRRRLRREERAGR</sequence>
<dbReference type="InterPro" id="IPR005719">
    <property type="entry name" value="Dihydroorotate_DH_2"/>
</dbReference>
<keyword evidence="5 11" id="KW-0285">Flavoprotein</keyword>
<comment type="subunit">
    <text evidence="11">Monomer.</text>
</comment>
<evidence type="ECO:0000256" key="9">
    <source>
        <dbReference type="ARBA" id="ARBA00023136"/>
    </source>
</evidence>
<organism evidence="13 14">
    <name type="scientific">Curtobacterium citri</name>
    <dbReference type="NCBI Taxonomy" id="3055139"/>
    <lineage>
        <taxon>Bacteria</taxon>
        <taxon>Bacillati</taxon>
        <taxon>Actinomycetota</taxon>
        <taxon>Actinomycetes</taxon>
        <taxon>Micrococcales</taxon>
        <taxon>Microbacteriaceae</taxon>
        <taxon>Curtobacterium</taxon>
    </lineage>
</organism>
<proteinExistence type="inferred from homology"/>
<dbReference type="CDD" id="cd04738">
    <property type="entry name" value="DHOD_2_like"/>
    <property type="match status" value="1"/>
</dbReference>
<dbReference type="InterPro" id="IPR005720">
    <property type="entry name" value="Dihydroorotate_DH_cat"/>
</dbReference>
<dbReference type="PROSITE" id="PS00912">
    <property type="entry name" value="DHODEHASE_2"/>
    <property type="match status" value="1"/>
</dbReference>
<evidence type="ECO:0000256" key="4">
    <source>
        <dbReference type="ARBA" id="ARBA00005359"/>
    </source>
</evidence>
<evidence type="ECO:0000256" key="10">
    <source>
        <dbReference type="ARBA" id="ARBA00048639"/>
    </source>
</evidence>
<feature type="binding site" evidence="11">
    <location>
        <position position="190"/>
    </location>
    <ligand>
        <name>FMN</name>
        <dbReference type="ChEBI" id="CHEBI:58210"/>
    </ligand>
</feature>
<dbReference type="GO" id="GO:0106430">
    <property type="term" value="F:dihydroorotate dehydrogenase (quinone) activity"/>
    <property type="evidence" value="ECO:0007669"/>
    <property type="project" value="UniProtKB-EC"/>
</dbReference>
<keyword evidence="6 11" id="KW-0288">FMN</keyword>
<name>A0ABT7T690_9MICO</name>
<comment type="pathway">
    <text evidence="3 11">Pyrimidine metabolism; UMP biosynthesis via de novo pathway; orotate from (S)-dihydroorotate (quinone route): step 1/1.</text>
</comment>
<evidence type="ECO:0000256" key="5">
    <source>
        <dbReference type="ARBA" id="ARBA00022630"/>
    </source>
</evidence>
<feature type="domain" description="Dihydroorotate dehydrogenase catalytic" evidence="12">
    <location>
        <begin position="62"/>
        <end position="347"/>
    </location>
</feature>
<comment type="cofactor">
    <cofactor evidence="11">
        <name>FMN</name>
        <dbReference type="ChEBI" id="CHEBI:58210"/>
    </cofactor>
    <text evidence="11">Binds 1 FMN per subunit.</text>
</comment>
<dbReference type="Gene3D" id="3.20.20.70">
    <property type="entry name" value="Aldolase class I"/>
    <property type="match status" value="1"/>
</dbReference>
<evidence type="ECO:0000256" key="2">
    <source>
        <dbReference type="ARBA" id="ARBA00004370"/>
    </source>
</evidence>
<accession>A0ABT7T690</accession>
<keyword evidence="11" id="KW-1003">Cell membrane</keyword>
<feature type="binding site" evidence="11">
    <location>
        <position position="281"/>
    </location>
    <ligand>
        <name>FMN</name>
        <dbReference type="ChEBI" id="CHEBI:58210"/>
    </ligand>
</feature>
<comment type="caution">
    <text evidence="11">Lacks conserved residue(s) required for the propagation of feature annotation.</text>
</comment>
<feature type="binding site" evidence="11">
    <location>
        <position position="157"/>
    </location>
    <ligand>
        <name>FMN</name>
        <dbReference type="ChEBI" id="CHEBI:58210"/>
    </ligand>
</feature>
<evidence type="ECO:0000313" key="14">
    <source>
        <dbReference type="Proteomes" id="UP001237823"/>
    </source>
</evidence>
<dbReference type="PANTHER" id="PTHR48109">
    <property type="entry name" value="DIHYDROOROTATE DEHYDROGENASE (QUINONE), MITOCHONDRIAL-RELATED"/>
    <property type="match status" value="1"/>
</dbReference>
<dbReference type="InterPro" id="IPR013785">
    <property type="entry name" value="Aldolase_TIM"/>
</dbReference>
<gene>
    <name evidence="11" type="primary">pyrD</name>
    <name evidence="13" type="ORF">QUG92_08080</name>
</gene>
<dbReference type="Pfam" id="PF01180">
    <property type="entry name" value="DHO_dh"/>
    <property type="match status" value="1"/>
</dbReference>
<comment type="caution">
    <text evidence="13">The sequence shown here is derived from an EMBL/GenBank/DDBJ whole genome shotgun (WGS) entry which is preliminary data.</text>
</comment>
<dbReference type="NCBIfam" id="TIGR01036">
    <property type="entry name" value="pyrD_sub2"/>
    <property type="match status" value="1"/>
</dbReference>
<comment type="catalytic activity">
    <reaction evidence="10 11">
        <text>(S)-dihydroorotate + a quinone = orotate + a quinol</text>
        <dbReference type="Rhea" id="RHEA:30187"/>
        <dbReference type="ChEBI" id="CHEBI:24646"/>
        <dbReference type="ChEBI" id="CHEBI:30839"/>
        <dbReference type="ChEBI" id="CHEBI:30864"/>
        <dbReference type="ChEBI" id="CHEBI:132124"/>
        <dbReference type="EC" id="1.3.5.2"/>
    </reaction>
</comment>
<dbReference type="Proteomes" id="UP001237823">
    <property type="component" value="Unassembled WGS sequence"/>
</dbReference>
<dbReference type="RefSeq" id="WP_069711152.1">
    <property type="nucleotide sequence ID" value="NZ_JAUCML010000004.1"/>
</dbReference>
<evidence type="ECO:0000256" key="6">
    <source>
        <dbReference type="ARBA" id="ARBA00022643"/>
    </source>
</evidence>
<dbReference type="EC" id="1.3.5.2" evidence="11"/>
<feature type="binding site" evidence="11">
    <location>
        <begin position="77"/>
        <end position="81"/>
    </location>
    <ligand>
        <name>FMN</name>
        <dbReference type="ChEBI" id="CHEBI:58210"/>
    </ligand>
</feature>
<feature type="binding site" evidence="11">
    <location>
        <begin position="331"/>
        <end position="332"/>
    </location>
    <ligand>
        <name>FMN</name>
        <dbReference type="ChEBI" id="CHEBI:58210"/>
    </ligand>
</feature>
<keyword evidence="9 11" id="KW-0472">Membrane</keyword>